<dbReference type="AlphaFoldDB" id="A0A653A4R7"/>
<dbReference type="InterPro" id="IPR037171">
    <property type="entry name" value="NagB/RpiA_transferase-like"/>
</dbReference>
<dbReference type="Gene3D" id="3.40.50.10420">
    <property type="entry name" value="NagB/RpiA/CoA transferase-like"/>
    <property type="match status" value="1"/>
</dbReference>
<dbReference type="Pfam" id="PF02589">
    <property type="entry name" value="LUD_dom"/>
    <property type="match status" value="1"/>
</dbReference>
<name>A0A653A4R7_UNCDX</name>
<reference evidence="2" key="1">
    <citation type="submission" date="2018-07" db="EMBL/GenBank/DDBJ databases">
        <authorList>
            <consortium name="Genoscope - CEA"/>
            <person name="William W."/>
        </authorList>
    </citation>
    <scope>NUCLEOTIDE SEQUENCE</scope>
    <source>
        <strain evidence="2">IK1</strain>
    </source>
</reference>
<feature type="domain" description="LUD" evidence="1">
    <location>
        <begin position="57"/>
        <end position="256"/>
    </location>
</feature>
<dbReference type="PANTHER" id="PTHR43682">
    <property type="entry name" value="LACTATE UTILIZATION PROTEIN C"/>
    <property type="match status" value="1"/>
</dbReference>
<dbReference type="EMBL" id="UPXX01000018">
    <property type="protein sequence ID" value="VBB42997.1"/>
    <property type="molecule type" value="Genomic_DNA"/>
</dbReference>
<accession>A0A653A4R7</accession>
<evidence type="ECO:0000259" key="1">
    <source>
        <dbReference type="Pfam" id="PF02589"/>
    </source>
</evidence>
<sequence length="262" mass="29085">MMNEPENLFLNKVRQALGVESRRARMTLQPEGAPPEEALEILDRIAGRERKDRLALLERLMEEGRTINLEVHAVEGFQEAADVIHQIAVDHREHPASRRGILCWRHPLLDTLNLKHRLVDLEMPFFPVDLQDPALVGLSENERRARIREALGLACIGVTSADFCVAHSATLVLRSRAGQPRAVSLAPEVHVAVIGLAQILADFGELYTVLKWHPEIRREGLGPNLTFITGPSKTADIELHIVYGVHGPRKVHLVVLTGAGVA</sequence>
<dbReference type="SUPFAM" id="SSF100950">
    <property type="entry name" value="NagB/RpiA/CoA transferase-like"/>
    <property type="match status" value="1"/>
</dbReference>
<proteinExistence type="predicted"/>
<evidence type="ECO:0000313" key="2">
    <source>
        <dbReference type="EMBL" id="VBB42997.1"/>
    </source>
</evidence>
<protein>
    <recommendedName>
        <fullName evidence="1">LUD domain-containing protein</fullName>
    </recommendedName>
</protein>
<dbReference type="PANTHER" id="PTHR43682:SF1">
    <property type="entry name" value="LACTATE UTILIZATION PROTEIN C"/>
    <property type="match status" value="1"/>
</dbReference>
<gene>
    <name evidence="2" type="ORF">TRIP_B250113</name>
</gene>
<organism evidence="2">
    <name type="scientific">Uncultured Desulfatiglans sp</name>
    <dbReference type="NCBI Taxonomy" id="1748965"/>
    <lineage>
        <taxon>Bacteria</taxon>
        <taxon>Pseudomonadati</taxon>
        <taxon>Thermodesulfobacteriota</taxon>
        <taxon>Desulfobacteria</taxon>
        <taxon>Desulfatiglandales</taxon>
        <taxon>Desulfatiglandaceae</taxon>
        <taxon>Desulfatiglans</taxon>
        <taxon>environmental samples</taxon>
    </lineage>
</organism>
<dbReference type="InterPro" id="IPR003741">
    <property type="entry name" value="LUD_dom"/>
</dbReference>
<dbReference type="InterPro" id="IPR024185">
    <property type="entry name" value="FTHF_cligase-like_sf"/>
</dbReference>